<dbReference type="Proteomes" id="UP000316079">
    <property type="component" value="Unassembled WGS sequence"/>
</dbReference>
<reference evidence="2 3" key="1">
    <citation type="journal article" date="2019" name="Sci. Data">
        <title>Hybrid genome assembly and annotation of Danionella translucida.</title>
        <authorList>
            <person name="Kadobianskyi M."/>
            <person name="Schulze L."/>
            <person name="Schuelke M."/>
            <person name="Judkewitz B."/>
        </authorList>
    </citation>
    <scope>NUCLEOTIDE SEQUENCE [LARGE SCALE GENOMIC DNA]</scope>
    <source>
        <strain evidence="2 3">Bolton</strain>
    </source>
</reference>
<sequence length="202" mass="22572">SKSIFSGTFGSRAAKTRDPSARDPSARDARALRRSCRVLVFPVLGASEKRATEQRTPERRARGRARVMIEQSPGQSESAEAELRISHRSAWALKGQSCYNFIANHGRGYARRTERFFGEGTGRSEAQNRALWRRATFERQTFEREIGIPAVAKLSTNVATRWLLRRVKLYLKGVGKSSLSSSRINSLGGSCRRDKSPQQISG</sequence>
<dbReference type="EMBL" id="SRMA01026774">
    <property type="protein sequence ID" value="TRY69853.1"/>
    <property type="molecule type" value="Genomic_DNA"/>
</dbReference>
<feature type="region of interest" description="Disordered" evidence="1">
    <location>
        <begin position="1"/>
        <end position="30"/>
    </location>
</feature>
<evidence type="ECO:0000313" key="2">
    <source>
        <dbReference type="EMBL" id="TRY69853.1"/>
    </source>
</evidence>
<gene>
    <name evidence="2" type="ORF">DNTS_015319</name>
</gene>
<evidence type="ECO:0000256" key="1">
    <source>
        <dbReference type="SAM" id="MobiDB-lite"/>
    </source>
</evidence>
<keyword evidence="3" id="KW-1185">Reference proteome</keyword>
<name>A0A553NWP1_9TELE</name>
<accession>A0A553NWP1</accession>
<feature type="compositionally biased region" description="Low complexity" evidence="1">
    <location>
        <begin position="178"/>
        <end position="190"/>
    </location>
</feature>
<dbReference type="OrthoDB" id="8749569at2759"/>
<feature type="non-terminal residue" evidence="2">
    <location>
        <position position="1"/>
    </location>
</feature>
<proteinExistence type="predicted"/>
<feature type="compositionally biased region" description="Basic and acidic residues" evidence="1">
    <location>
        <begin position="15"/>
        <end position="30"/>
    </location>
</feature>
<organism evidence="2 3">
    <name type="scientific">Danionella cerebrum</name>
    <dbReference type="NCBI Taxonomy" id="2873325"/>
    <lineage>
        <taxon>Eukaryota</taxon>
        <taxon>Metazoa</taxon>
        <taxon>Chordata</taxon>
        <taxon>Craniata</taxon>
        <taxon>Vertebrata</taxon>
        <taxon>Euteleostomi</taxon>
        <taxon>Actinopterygii</taxon>
        <taxon>Neopterygii</taxon>
        <taxon>Teleostei</taxon>
        <taxon>Ostariophysi</taxon>
        <taxon>Cypriniformes</taxon>
        <taxon>Danionidae</taxon>
        <taxon>Danioninae</taxon>
        <taxon>Danionella</taxon>
    </lineage>
</organism>
<protein>
    <submittedName>
        <fullName evidence="2">Uncharacterized protein</fullName>
    </submittedName>
</protein>
<comment type="caution">
    <text evidence="2">The sequence shown here is derived from an EMBL/GenBank/DDBJ whole genome shotgun (WGS) entry which is preliminary data.</text>
</comment>
<dbReference type="AlphaFoldDB" id="A0A553NWP1"/>
<evidence type="ECO:0000313" key="3">
    <source>
        <dbReference type="Proteomes" id="UP000316079"/>
    </source>
</evidence>
<feature type="region of interest" description="Disordered" evidence="1">
    <location>
        <begin position="178"/>
        <end position="202"/>
    </location>
</feature>